<feature type="chain" id="PRO_5045954281" evidence="1">
    <location>
        <begin position="28"/>
        <end position="174"/>
    </location>
</feature>
<dbReference type="Pfam" id="PF00174">
    <property type="entry name" value="Oxidored_molyb"/>
    <property type="match status" value="1"/>
</dbReference>
<keyword evidence="1" id="KW-0732">Signal</keyword>
<evidence type="ECO:0000313" key="3">
    <source>
        <dbReference type="EMBL" id="MBV7379844.1"/>
    </source>
</evidence>
<sequence>MSTTQGTLSGKLALVAWIIFHPLAAGANDLQMPTGDVVLSVTGNIAATNDGNAAIFDEDMLRALGETTFETTTIWTDGVQSFTGVSLKDLLDELGVDNGTLEARALNDYAVEIPVSDAVDGGPIVAYARNNNAMSIRDKGPLWIVYPYDSNDDYASETIYSRSIWQLDRIDVQD</sequence>
<keyword evidence="4" id="KW-1185">Reference proteome</keyword>
<name>A0ABS6T3Y2_9RHOB</name>
<comment type="caution">
    <text evidence="3">The sequence shown here is derived from an EMBL/GenBank/DDBJ whole genome shotgun (WGS) entry which is preliminary data.</text>
</comment>
<reference evidence="3 4" key="1">
    <citation type="submission" date="2021-05" db="EMBL/GenBank/DDBJ databases">
        <title>Culturable bacteria isolated from Daya Bay.</title>
        <authorList>
            <person name="Zheng W."/>
            <person name="Yu S."/>
            <person name="Huang Y."/>
        </authorList>
    </citation>
    <scope>NUCLEOTIDE SEQUENCE [LARGE SCALE GENOMIC DNA]</scope>
    <source>
        <strain evidence="3 4">DP4N28-5</strain>
    </source>
</reference>
<feature type="domain" description="Oxidoreductase molybdopterin-binding" evidence="2">
    <location>
        <begin position="78"/>
        <end position="147"/>
    </location>
</feature>
<dbReference type="InterPro" id="IPR000572">
    <property type="entry name" value="OxRdtase_Mopterin-bd_dom"/>
</dbReference>
<accession>A0ABS6T3Y2</accession>
<organism evidence="3 4">
    <name type="scientific">Maritimibacter dapengensis</name>
    <dbReference type="NCBI Taxonomy" id="2836868"/>
    <lineage>
        <taxon>Bacteria</taxon>
        <taxon>Pseudomonadati</taxon>
        <taxon>Pseudomonadota</taxon>
        <taxon>Alphaproteobacteria</taxon>
        <taxon>Rhodobacterales</taxon>
        <taxon>Roseobacteraceae</taxon>
        <taxon>Maritimibacter</taxon>
    </lineage>
</organism>
<feature type="signal peptide" evidence="1">
    <location>
        <begin position="1"/>
        <end position="27"/>
    </location>
</feature>
<dbReference type="RefSeq" id="WP_218393034.1">
    <property type="nucleotide sequence ID" value="NZ_JAHUZE010000003.1"/>
</dbReference>
<proteinExistence type="predicted"/>
<evidence type="ECO:0000256" key="1">
    <source>
        <dbReference type="SAM" id="SignalP"/>
    </source>
</evidence>
<dbReference type="Proteomes" id="UP000756530">
    <property type="component" value="Unassembled WGS sequence"/>
</dbReference>
<evidence type="ECO:0000313" key="4">
    <source>
        <dbReference type="Proteomes" id="UP000756530"/>
    </source>
</evidence>
<gene>
    <name evidence="3" type="ORF">KJP28_13000</name>
</gene>
<protein>
    <submittedName>
        <fullName evidence="3">Molybdopterin-dependent oxidoreductase</fullName>
    </submittedName>
</protein>
<evidence type="ECO:0000259" key="2">
    <source>
        <dbReference type="Pfam" id="PF00174"/>
    </source>
</evidence>
<dbReference type="EMBL" id="JAHUZE010000003">
    <property type="protein sequence ID" value="MBV7379844.1"/>
    <property type="molecule type" value="Genomic_DNA"/>
</dbReference>